<reference evidence="3" key="1">
    <citation type="submission" date="2016-10" db="EMBL/GenBank/DDBJ databases">
        <authorList>
            <person name="Varghese N."/>
            <person name="Submissions S."/>
        </authorList>
    </citation>
    <scope>NUCLEOTIDE SEQUENCE [LARGE SCALE GENOMIC DNA]</scope>
    <source>
        <strain evidence="3">DSM 241</strain>
    </source>
</reference>
<evidence type="ECO:0000313" key="3">
    <source>
        <dbReference type="Proteomes" id="UP000199256"/>
    </source>
</evidence>
<evidence type="ECO:0000259" key="1">
    <source>
        <dbReference type="PROSITE" id="PS50994"/>
    </source>
</evidence>
<evidence type="ECO:0000313" key="2">
    <source>
        <dbReference type="EMBL" id="SEK18325.1"/>
    </source>
</evidence>
<dbReference type="Gene3D" id="3.30.420.10">
    <property type="entry name" value="Ribonuclease H-like superfamily/Ribonuclease H"/>
    <property type="match status" value="1"/>
</dbReference>
<dbReference type="AlphaFoldDB" id="A0A1H7F599"/>
<proteinExistence type="predicted"/>
<dbReference type="Pfam" id="PF13333">
    <property type="entry name" value="rve_2"/>
    <property type="match status" value="1"/>
</dbReference>
<gene>
    <name evidence="2" type="ORF">SAMN05444515_1019</name>
</gene>
<dbReference type="PROSITE" id="PS50994">
    <property type="entry name" value="INTEGRASE"/>
    <property type="match status" value="1"/>
</dbReference>
<dbReference type="InterPro" id="IPR036397">
    <property type="entry name" value="RNaseH_sf"/>
</dbReference>
<dbReference type="Proteomes" id="UP000199256">
    <property type="component" value="Unassembled WGS sequence"/>
</dbReference>
<protein>
    <submittedName>
        <fullName evidence="2">Putative transposase</fullName>
    </submittedName>
</protein>
<dbReference type="InterPro" id="IPR001584">
    <property type="entry name" value="Integrase_cat-core"/>
</dbReference>
<dbReference type="EMBL" id="FOAA01000001">
    <property type="protein sequence ID" value="SEK18325.1"/>
    <property type="molecule type" value="Genomic_DNA"/>
</dbReference>
<organism evidence="2 3">
    <name type="scientific">Ectothiorhodospira marina</name>
    <dbReference type="NCBI Taxonomy" id="1396821"/>
    <lineage>
        <taxon>Bacteria</taxon>
        <taxon>Pseudomonadati</taxon>
        <taxon>Pseudomonadota</taxon>
        <taxon>Gammaproteobacteria</taxon>
        <taxon>Chromatiales</taxon>
        <taxon>Ectothiorhodospiraceae</taxon>
        <taxon>Ectothiorhodospira</taxon>
    </lineage>
</organism>
<dbReference type="Pfam" id="PF00665">
    <property type="entry name" value="rve"/>
    <property type="match status" value="1"/>
</dbReference>
<dbReference type="NCBIfam" id="NF033516">
    <property type="entry name" value="transpos_IS3"/>
    <property type="match status" value="1"/>
</dbReference>
<dbReference type="InterPro" id="IPR025948">
    <property type="entry name" value="HTH-like_dom"/>
</dbReference>
<dbReference type="GO" id="GO:0003676">
    <property type="term" value="F:nucleic acid binding"/>
    <property type="evidence" value="ECO:0007669"/>
    <property type="project" value="InterPro"/>
</dbReference>
<dbReference type="InterPro" id="IPR012337">
    <property type="entry name" value="RNaseH-like_sf"/>
</dbReference>
<dbReference type="SUPFAM" id="SSF53098">
    <property type="entry name" value="Ribonuclease H-like"/>
    <property type="match status" value="1"/>
</dbReference>
<dbReference type="PANTHER" id="PTHR46889">
    <property type="entry name" value="TRANSPOSASE INSF FOR INSERTION SEQUENCE IS3B-RELATED"/>
    <property type="match status" value="1"/>
</dbReference>
<feature type="domain" description="Integrase catalytic" evidence="1">
    <location>
        <begin position="118"/>
        <end position="278"/>
    </location>
</feature>
<dbReference type="STRING" id="1396821.SAMN05444515_1019"/>
<dbReference type="InterPro" id="IPR048020">
    <property type="entry name" value="Transpos_IS3"/>
</dbReference>
<keyword evidence="3" id="KW-1185">Reference proteome</keyword>
<name>A0A1H7F599_9GAMM</name>
<sequence>MSRAQRQALVESQAVDVSVRRQCQLLDISRSSVYYRAKPAQDSDLELMRLIDEEYLRRPFYGSRRMRVYLNRLGHPVNRKRVQRLMRQMGLHAVYPRPRTSRPGEGHRIYPYLLRDLVIDRPNQVWATDVTFIPMARGFMYLVAIMDWHSRRVLSWRVSNTLDTDFCIDALEEALARHGRPEIFNTDQGCQFTSKAFTQVLESHKIQISMDGKGCYQDNIFVERLWRSVKYECVYLKAFENGAHLRQDLKQYFAWYNAERPHQGMDDATPDEVYFNQPLTRAA</sequence>
<accession>A0A1H7F599</accession>
<dbReference type="PANTHER" id="PTHR46889:SF4">
    <property type="entry name" value="TRANSPOSASE INSO FOR INSERTION SEQUENCE ELEMENT IS911B-RELATED"/>
    <property type="match status" value="1"/>
</dbReference>
<dbReference type="InterPro" id="IPR050900">
    <property type="entry name" value="Transposase_IS3/IS150/IS904"/>
</dbReference>
<dbReference type="GO" id="GO:0015074">
    <property type="term" value="P:DNA integration"/>
    <property type="evidence" value="ECO:0007669"/>
    <property type="project" value="InterPro"/>
</dbReference>
<dbReference type="Pfam" id="PF13276">
    <property type="entry name" value="HTH_21"/>
    <property type="match status" value="1"/>
</dbReference>